<feature type="transmembrane region" description="Helical" evidence="6">
    <location>
        <begin position="411"/>
        <end position="432"/>
    </location>
</feature>
<evidence type="ECO:0000256" key="5">
    <source>
        <dbReference type="ARBA" id="ARBA00023136"/>
    </source>
</evidence>
<keyword evidence="3 6" id="KW-0812">Transmembrane</keyword>
<evidence type="ECO:0000313" key="8">
    <source>
        <dbReference type="EMBL" id="MBD7913313.1"/>
    </source>
</evidence>
<evidence type="ECO:0000313" key="9">
    <source>
        <dbReference type="Proteomes" id="UP000627781"/>
    </source>
</evidence>
<feature type="domain" description="Polysaccharide pyruvyl transferase" evidence="7">
    <location>
        <begin position="54"/>
        <end position="298"/>
    </location>
</feature>
<dbReference type="InterPro" id="IPR007345">
    <property type="entry name" value="Polysacch_pyruvyl_Trfase"/>
</dbReference>
<keyword evidence="9" id="KW-1185">Reference proteome</keyword>
<dbReference type="EMBL" id="JACSRA010000043">
    <property type="protein sequence ID" value="MBD7913313.1"/>
    <property type="molecule type" value="Genomic_DNA"/>
</dbReference>
<dbReference type="PANTHER" id="PTHR30250:SF26">
    <property type="entry name" value="PSMA PROTEIN"/>
    <property type="match status" value="1"/>
</dbReference>
<keyword evidence="4 6" id="KW-1133">Transmembrane helix</keyword>
<keyword evidence="2" id="KW-1003">Cell membrane</keyword>
<dbReference type="Proteomes" id="UP000627781">
    <property type="component" value="Unassembled WGS sequence"/>
</dbReference>
<keyword evidence="5 6" id="KW-0472">Membrane</keyword>
<feature type="transmembrane region" description="Helical" evidence="6">
    <location>
        <begin position="827"/>
        <end position="850"/>
    </location>
</feature>
<feature type="transmembrane region" description="Helical" evidence="6">
    <location>
        <begin position="761"/>
        <end position="780"/>
    </location>
</feature>
<reference evidence="8 9" key="1">
    <citation type="submission" date="2020-08" db="EMBL/GenBank/DDBJ databases">
        <title>A Genomic Blueprint of the Chicken Gut Microbiome.</title>
        <authorList>
            <person name="Gilroy R."/>
            <person name="Ravi A."/>
            <person name="Getino M."/>
            <person name="Pursley I."/>
            <person name="Horton D.L."/>
            <person name="Alikhan N.-F."/>
            <person name="Baker D."/>
            <person name="Gharbi K."/>
            <person name="Hall N."/>
            <person name="Watson M."/>
            <person name="Adriaenssens E.M."/>
            <person name="Foster-Nyarko E."/>
            <person name="Jarju S."/>
            <person name="Secka A."/>
            <person name="Antonio M."/>
            <person name="Oren A."/>
            <person name="Chaudhuri R."/>
            <person name="La Ragione R.M."/>
            <person name="Hildebrand F."/>
            <person name="Pallen M.J."/>
        </authorList>
    </citation>
    <scope>NUCLEOTIDE SEQUENCE [LARGE SCALE GENOMIC DNA]</scope>
    <source>
        <strain evidence="8 9">Sa3CVN1</strain>
    </source>
</reference>
<comment type="caution">
    <text evidence="8">The sequence shown here is derived from an EMBL/GenBank/DDBJ whole genome shotgun (WGS) entry which is preliminary data.</text>
</comment>
<name>A0ABR8PYQ7_9CLOT</name>
<dbReference type="Pfam" id="PF04230">
    <property type="entry name" value="PS_pyruv_trans"/>
    <property type="match status" value="1"/>
</dbReference>
<dbReference type="PANTHER" id="PTHR30250">
    <property type="entry name" value="PST FAMILY PREDICTED COLANIC ACID TRANSPORTER"/>
    <property type="match status" value="1"/>
</dbReference>
<dbReference type="RefSeq" id="WP_191770217.1">
    <property type="nucleotide sequence ID" value="NZ_JACSRA010000043.1"/>
</dbReference>
<feature type="transmembrane region" description="Helical" evidence="6">
    <location>
        <begin position="523"/>
        <end position="540"/>
    </location>
</feature>
<protein>
    <submittedName>
        <fullName evidence="8">Polysaccharide pyruvyl transferase family protein</fullName>
    </submittedName>
</protein>
<keyword evidence="8" id="KW-0808">Transferase</keyword>
<organism evidence="8 9">
    <name type="scientific">Clostridium cibarium</name>
    <dbReference type="NCBI Taxonomy" id="2762247"/>
    <lineage>
        <taxon>Bacteria</taxon>
        <taxon>Bacillati</taxon>
        <taxon>Bacillota</taxon>
        <taxon>Clostridia</taxon>
        <taxon>Eubacteriales</taxon>
        <taxon>Clostridiaceae</taxon>
        <taxon>Clostridium</taxon>
    </lineage>
</organism>
<gene>
    <name evidence="8" type="ORF">H9661_18320</name>
</gene>
<feature type="transmembrane region" description="Helical" evidence="6">
    <location>
        <begin position="444"/>
        <end position="467"/>
    </location>
</feature>
<feature type="transmembrane region" description="Helical" evidence="6">
    <location>
        <begin position="546"/>
        <end position="565"/>
    </location>
</feature>
<feature type="transmembrane region" description="Helical" evidence="6">
    <location>
        <begin position="368"/>
        <end position="391"/>
    </location>
</feature>
<evidence type="ECO:0000256" key="2">
    <source>
        <dbReference type="ARBA" id="ARBA00022475"/>
    </source>
</evidence>
<comment type="subcellular location">
    <subcellularLocation>
        <location evidence="1">Cell membrane</location>
        <topology evidence="1">Multi-pass membrane protein</topology>
    </subcellularLocation>
</comment>
<sequence>MLDKIKAFLKLILKPIVYRVHKKVFKYRLYYYVEKKRGLSGKCIFLMATPCHGNLGDQAIVYAEYKFLTNMGLENQLIEIKNSEYYKFKDIIKKEVIADDIILIDGGGNLGTLWPGEDDKISEIIENFNDNKIVIFPQTCFYSDDFEGKKRLERSKSIYGKHNNLTIALRDRQSYEFVCRNFPSVKSVYTPDIVLYIDDISRNFDRSGILLCFRKDLEKVVSEKEIDQIKEYIKVNNIPCVETDTIICKKVTKRNRNRELYKKWNEFSSAGLVVTDRLHGMIFAAITGTPCIAVDNKSKKVSGVYSWISSLQYIKVCDDITKVKDDILNLYKCNAKYDKNLSKDNYDEISNQLIISRKKKQLSENQKTAINLVSSIIVMAITIMVNFFLSPYIVKHLGAEANGFTQLANNFIMYASLITIALNSMAGRFITIQYHKGKVEKANSYYSSVIIGNIFILLLFILPSIMIVMNLDKIINISESNVIDAKLLFAFVFANFFMNQIYGILSISMYVTNKLYISNLINLIKTIFNGICLLSIFYFFSARMYYVGLIGLLMTIVTLPFSLIIKRRILPRVVFYRKIFNFKYLKNLISSGIWNTINQCGNILMTGLDLLFANLFINPVQMGLLSVAKIIPNTIIQIASTINTNFSPNLTITYAKNDRNELINQVRTSMKISSVLISIPIMVFCIFGADFYILWMPTMDAKSLTILSLLTFMAFIPFAGPQVLYNVFTTTNKLCLNSTTFLIAGFFNFIIVFVLLKCTNLGVYAVAGVSSSITIFRNLLFTVPYTARLLGLKWYEFFKDVGVSVVCCLIVGIISFVIKSFVAVNSWYILIIVVAISSVLSFLANIVIVLNKNEKKNLLKKFRRRRVYG</sequence>
<evidence type="ECO:0000256" key="6">
    <source>
        <dbReference type="SAM" id="Phobius"/>
    </source>
</evidence>
<feature type="transmembrane region" description="Helical" evidence="6">
    <location>
        <begin position="706"/>
        <end position="727"/>
    </location>
</feature>
<feature type="transmembrane region" description="Helical" evidence="6">
    <location>
        <begin position="675"/>
        <end position="694"/>
    </location>
</feature>
<proteinExistence type="predicted"/>
<evidence type="ECO:0000256" key="3">
    <source>
        <dbReference type="ARBA" id="ARBA00022692"/>
    </source>
</evidence>
<dbReference type="GO" id="GO:0016740">
    <property type="term" value="F:transferase activity"/>
    <property type="evidence" value="ECO:0007669"/>
    <property type="project" value="UniProtKB-KW"/>
</dbReference>
<feature type="transmembrane region" description="Helical" evidence="6">
    <location>
        <begin position="734"/>
        <end position="755"/>
    </location>
</feature>
<accession>A0ABR8PYQ7</accession>
<feature type="transmembrane region" description="Helical" evidence="6">
    <location>
        <begin position="801"/>
        <end position="821"/>
    </location>
</feature>
<feature type="transmembrane region" description="Helical" evidence="6">
    <location>
        <begin position="487"/>
        <end position="511"/>
    </location>
</feature>
<evidence type="ECO:0000256" key="1">
    <source>
        <dbReference type="ARBA" id="ARBA00004651"/>
    </source>
</evidence>
<dbReference type="InterPro" id="IPR050833">
    <property type="entry name" value="Poly_Biosynth_Transport"/>
</dbReference>
<evidence type="ECO:0000259" key="7">
    <source>
        <dbReference type="Pfam" id="PF04230"/>
    </source>
</evidence>
<evidence type="ECO:0000256" key="4">
    <source>
        <dbReference type="ARBA" id="ARBA00022989"/>
    </source>
</evidence>